<feature type="non-terminal residue" evidence="1">
    <location>
        <position position="59"/>
    </location>
</feature>
<dbReference type="EMBL" id="CADCXU010007850">
    <property type="protein sequence ID" value="CAA9998956.1"/>
    <property type="molecule type" value="Genomic_DNA"/>
</dbReference>
<dbReference type="Proteomes" id="UP000479000">
    <property type="component" value="Unassembled WGS sequence"/>
</dbReference>
<evidence type="ECO:0000313" key="1">
    <source>
        <dbReference type="EMBL" id="CAA9998956.1"/>
    </source>
</evidence>
<organism evidence="1 2">
    <name type="scientific">Nesidiocoris tenuis</name>
    <dbReference type="NCBI Taxonomy" id="355587"/>
    <lineage>
        <taxon>Eukaryota</taxon>
        <taxon>Metazoa</taxon>
        <taxon>Ecdysozoa</taxon>
        <taxon>Arthropoda</taxon>
        <taxon>Hexapoda</taxon>
        <taxon>Insecta</taxon>
        <taxon>Pterygota</taxon>
        <taxon>Neoptera</taxon>
        <taxon>Paraneoptera</taxon>
        <taxon>Hemiptera</taxon>
        <taxon>Heteroptera</taxon>
        <taxon>Panheteroptera</taxon>
        <taxon>Cimicomorpha</taxon>
        <taxon>Miridae</taxon>
        <taxon>Dicyphina</taxon>
        <taxon>Nesidiocoris</taxon>
    </lineage>
</organism>
<gene>
    <name evidence="1" type="ORF">NTEN_LOCUS5239</name>
</gene>
<evidence type="ECO:0000313" key="2">
    <source>
        <dbReference type="Proteomes" id="UP000479000"/>
    </source>
</evidence>
<keyword evidence="2" id="KW-1185">Reference proteome</keyword>
<dbReference type="AlphaFoldDB" id="A0A6H5G9C0"/>
<proteinExistence type="predicted"/>
<feature type="non-terminal residue" evidence="1">
    <location>
        <position position="1"/>
    </location>
</feature>
<protein>
    <submittedName>
        <fullName evidence="1">Uncharacterized protein</fullName>
    </submittedName>
</protein>
<sequence>LLYDNNDTAIYEAKKGRLAAILYFHENFTQGMMERLEKQSGSSLKALEEGTMYASFDMS</sequence>
<reference evidence="1 2" key="1">
    <citation type="submission" date="2020-02" db="EMBL/GenBank/DDBJ databases">
        <authorList>
            <person name="Ferguson B K."/>
        </authorList>
    </citation>
    <scope>NUCLEOTIDE SEQUENCE [LARGE SCALE GENOMIC DNA]</scope>
</reference>
<accession>A0A6H5G9C0</accession>
<name>A0A6H5G9C0_9HEMI</name>